<proteinExistence type="predicted"/>
<sequence length="78" mass="8556">MGSWCMDRREYSHSLRRVLSDGDRGAKPRSGKLDSIPIHLVTCRIDTYPSSTLFSKAGEGLANEPLAAPPLQAKISEL</sequence>
<dbReference type="EMBL" id="LAZP02000268">
    <property type="protein sequence ID" value="PFH58681.1"/>
    <property type="molecule type" value="Genomic_DNA"/>
</dbReference>
<name>A0A2A9PCE9_OPHUN</name>
<organism evidence="1 2">
    <name type="scientific">Ophiocordyceps unilateralis</name>
    <name type="common">Zombie-ant fungus</name>
    <name type="synonym">Torrubia unilateralis</name>
    <dbReference type="NCBI Taxonomy" id="268505"/>
    <lineage>
        <taxon>Eukaryota</taxon>
        <taxon>Fungi</taxon>
        <taxon>Dikarya</taxon>
        <taxon>Ascomycota</taxon>
        <taxon>Pezizomycotina</taxon>
        <taxon>Sordariomycetes</taxon>
        <taxon>Hypocreomycetidae</taxon>
        <taxon>Hypocreales</taxon>
        <taxon>Ophiocordycipitaceae</taxon>
        <taxon>Ophiocordyceps</taxon>
    </lineage>
</organism>
<dbReference type="Proteomes" id="UP000037136">
    <property type="component" value="Unassembled WGS sequence"/>
</dbReference>
<keyword evidence="2" id="KW-1185">Reference proteome</keyword>
<dbReference type="AlphaFoldDB" id="A0A2A9PCE9"/>
<evidence type="ECO:0000313" key="2">
    <source>
        <dbReference type="Proteomes" id="UP000037136"/>
    </source>
</evidence>
<evidence type="ECO:0000313" key="1">
    <source>
        <dbReference type="EMBL" id="PFH58681.1"/>
    </source>
</evidence>
<gene>
    <name evidence="1" type="ORF">XA68_13354</name>
</gene>
<reference evidence="1 2" key="1">
    <citation type="journal article" date="2015" name="BMC Genomics">
        <title>Gene expression during zombie ant biting behavior reflects the complexity underlying fungal parasitic behavioral manipulation.</title>
        <authorList>
            <person name="de Bekker C."/>
            <person name="Ohm R.A."/>
            <person name="Loreto R.G."/>
            <person name="Sebastian A."/>
            <person name="Albert I."/>
            <person name="Merrow M."/>
            <person name="Brachmann A."/>
            <person name="Hughes D.P."/>
        </authorList>
    </citation>
    <scope>NUCLEOTIDE SEQUENCE [LARGE SCALE GENOMIC DNA]</scope>
    <source>
        <strain evidence="1 2">SC16a</strain>
    </source>
</reference>
<accession>A0A2A9PCE9</accession>
<comment type="caution">
    <text evidence="1">The sequence shown here is derived from an EMBL/GenBank/DDBJ whole genome shotgun (WGS) entry which is preliminary data.</text>
</comment>
<reference evidence="1 2" key="2">
    <citation type="journal article" date="2017" name="Sci. Rep.">
        <title>Ant-infecting Ophiocordyceps genomes reveal a high diversity of potential behavioral manipulation genes and a possible major role for enterotoxins.</title>
        <authorList>
            <person name="de Bekker C."/>
            <person name="Ohm R.A."/>
            <person name="Evans H.C."/>
            <person name="Brachmann A."/>
            <person name="Hughes D.P."/>
        </authorList>
    </citation>
    <scope>NUCLEOTIDE SEQUENCE [LARGE SCALE GENOMIC DNA]</scope>
    <source>
        <strain evidence="1 2">SC16a</strain>
    </source>
</reference>
<protein>
    <submittedName>
        <fullName evidence="1">Uncharacterized protein</fullName>
    </submittedName>
</protein>